<dbReference type="EMBL" id="ADWY01004116">
    <property type="protein sequence ID" value="EGH19457.1"/>
    <property type="molecule type" value="Genomic_DNA"/>
</dbReference>
<proteinExistence type="predicted"/>
<name>F3CJL5_PSESG</name>
<gene>
    <name evidence="1" type="ORF">Pgy4_41449</name>
</gene>
<dbReference type="HOGENOM" id="CLU_3378839_0_0_6"/>
<comment type="caution">
    <text evidence="1">The sequence shown here is derived from an EMBL/GenBank/DDBJ whole genome shotgun (WGS) entry which is preliminary data.</text>
</comment>
<organism evidence="1 2">
    <name type="scientific">Pseudomonas savastanoi pv. glycinea str. race 4</name>
    <dbReference type="NCBI Taxonomy" id="875330"/>
    <lineage>
        <taxon>Bacteria</taxon>
        <taxon>Pseudomonadati</taxon>
        <taxon>Pseudomonadota</taxon>
        <taxon>Gammaproteobacteria</taxon>
        <taxon>Pseudomonadales</taxon>
        <taxon>Pseudomonadaceae</taxon>
        <taxon>Pseudomonas</taxon>
    </lineage>
</organism>
<protein>
    <submittedName>
        <fullName evidence="1">AcrB/AcrD/AcrF family transporter</fullName>
    </submittedName>
</protein>
<dbReference type="AlphaFoldDB" id="F3CJL5"/>
<evidence type="ECO:0000313" key="2">
    <source>
        <dbReference type="Proteomes" id="UP000005466"/>
    </source>
</evidence>
<feature type="non-terminal residue" evidence="1">
    <location>
        <position position="34"/>
    </location>
</feature>
<accession>F3CJL5</accession>
<evidence type="ECO:0000313" key="1">
    <source>
        <dbReference type="EMBL" id="EGH19457.1"/>
    </source>
</evidence>
<reference evidence="1 2" key="1">
    <citation type="journal article" date="2011" name="PLoS Pathog.">
        <title>Dynamic evolution of pathogenicity revealed by sequencing and comparative genomics of 19 Pseudomonas syringae isolates.</title>
        <authorList>
            <person name="Baltrus D.A."/>
            <person name="Nishimura M.T."/>
            <person name="Romanchuk A."/>
            <person name="Chang J.H."/>
            <person name="Mukhtar M.S."/>
            <person name="Cherkis K."/>
            <person name="Roach J."/>
            <person name="Grant S.R."/>
            <person name="Jones C.D."/>
            <person name="Dangl J.L."/>
        </authorList>
    </citation>
    <scope>NUCLEOTIDE SEQUENCE [LARGE SCALE GENOMIC DNA]</scope>
    <source>
        <strain evidence="2">race 4</strain>
    </source>
</reference>
<dbReference type="Proteomes" id="UP000005466">
    <property type="component" value="Unassembled WGS sequence"/>
</dbReference>
<sequence>MRSGLVAVLFAPLIGVHILKASAPHAAPGRWMRG</sequence>